<comment type="caution">
    <text evidence="7">The sequence shown here is derived from an EMBL/GenBank/DDBJ whole genome shotgun (WGS) entry which is preliminary data.</text>
</comment>
<keyword evidence="3" id="KW-0863">Zinc-finger</keyword>
<dbReference type="EMBL" id="JAHWGI010001037">
    <property type="protein sequence ID" value="KAK3921528.1"/>
    <property type="molecule type" value="Genomic_DNA"/>
</dbReference>
<evidence type="ECO:0000256" key="3">
    <source>
        <dbReference type="ARBA" id="ARBA00022771"/>
    </source>
</evidence>
<evidence type="ECO:0000256" key="6">
    <source>
        <dbReference type="SAM" id="MobiDB-lite"/>
    </source>
</evidence>
<dbReference type="PANTHER" id="PTHR46481:SF10">
    <property type="entry name" value="ZINC FINGER BED DOMAIN-CONTAINING PROTEIN 39"/>
    <property type="match status" value="1"/>
</dbReference>
<dbReference type="PANTHER" id="PTHR46481">
    <property type="entry name" value="ZINC FINGER BED DOMAIN-CONTAINING PROTEIN 4"/>
    <property type="match status" value="1"/>
</dbReference>
<keyword evidence="5" id="KW-0539">Nucleus</keyword>
<reference evidence="7" key="1">
    <citation type="submission" date="2021-07" db="EMBL/GenBank/DDBJ databases">
        <authorList>
            <person name="Catto M.A."/>
            <person name="Jacobson A."/>
            <person name="Kennedy G."/>
            <person name="Labadie P."/>
            <person name="Hunt B.G."/>
            <person name="Srinivasan R."/>
        </authorList>
    </citation>
    <scope>NUCLEOTIDE SEQUENCE</scope>
    <source>
        <strain evidence="7">PL_HMW_Pooled</strain>
        <tissue evidence="7">Head</tissue>
    </source>
</reference>
<accession>A0AAE1LJ22</accession>
<dbReference type="GO" id="GO:0016874">
    <property type="term" value="F:ligase activity"/>
    <property type="evidence" value="ECO:0007669"/>
    <property type="project" value="UniProtKB-KW"/>
</dbReference>
<dbReference type="Proteomes" id="UP001219518">
    <property type="component" value="Unassembled WGS sequence"/>
</dbReference>
<dbReference type="InterPro" id="IPR012337">
    <property type="entry name" value="RNaseH-like_sf"/>
</dbReference>
<dbReference type="AlphaFoldDB" id="A0AAE1LJ22"/>
<keyword evidence="8" id="KW-1185">Reference proteome</keyword>
<evidence type="ECO:0000256" key="4">
    <source>
        <dbReference type="ARBA" id="ARBA00022833"/>
    </source>
</evidence>
<sequence>MGVAKCKENGCNAELTYHNSTTNLRNHCQIVHKIDIPSLPAKGSRKKRSFSSAGSSHDSGDDSGSGEDDPQSNRSQNNESESNTTATSASRDAREHASSASNDSARSSGSKNYEGPLDRCINNLYSFSAGAHRDSECINALMYMIVADNLPLNTPDKFGLRVFVNMLQPLFKVPSESTVTRLLHEKYDVLKKRVKGWISDALHLCLTCDLWTHKNTMSGHLGVNVHFRRGKNTISIELCARPMDERKTKENLKRVLNEICEEWGINFPRVRAVTTDGGANIKGAVKELFGADKHVTCFAHILNLTGQRAIGNQGVLPSEAGPVEAIAAQEAEADDAGEDFEDDAEQLEGERLPLRALVLKLKRIVRYFKQSEVATSRLVNLQETENGKARHECLRLIQEVRTRFNSCYDVIERYLVLAPIVSRVLLDMTRGERGGSKSKAKPPEMLSTEDEDELNEIRDLLAPLARATKGPRPLI</sequence>
<comment type="subcellular location">
    <subcellularLocation>
        <location evidence="1">Nucleus</location>
    </subcellularLocation>
</comment>
<keyword evidence="7" id="KW-0436">Ligase</keyword>
<dbReference type="SUPFAM" id="SSF53098">
    <property type="entry name" value="Ribonuclease H-like"/>
    <property type="match status" value="1"/>
</dbReference>
<name>A0AAE1LJ22_9NEOP</name>
<feature type="region of interest" description="Disordered" evidence="6">
    <location>
        <begin position="431"/>
        <end position="452"/>
    </location>
</feature>
<evidence type="ECO:0000256" key="5">
    <source>
        <dbReference type="ARBA" id="ARBA00023242"/>
    </source>
</evidence>
<protein>
    <submittedName>
        <fullName evidence="7">E3 SUMO-protein ligase ZBED1</fullName>
    </submittedName>
</protein>
<evidence type="ECO:0000313" key="8">
    <source>
        <dbReference type="Proteomes" id="UP001219518"/>
    </source>
</evidence>
<evidence type="ECO:0000256" key="1">
    <source>
        <dbReference type="ARBA" id="ARBA00004123"/>
    </source>
</evidence>
<evidence type="ECO:0000313" key="7">
    <source>
        <dbReference type="EMBL" id="KAK3921528.1"/>
    </source>
</evidence>
<keyword evidence="2" id="KW-0479">Metal-binding</keyword>
<dbReference type="GO" id="GO:0008270">
    <property type="term" value="F:zinc ion binding"/>
    <property type="evidence" value="ECO:0007669"/>
    <property type="project" value="UniProtKB-KW"/>
</dbReference>
<dbReference type="GO" id="GO:0005634">
    <property type="term" value="C:nucleus"/>
    <property type="evidence" value="ECO:0007669"/>
    <property type="project" value="UniProtKB-SubCell"/>
</dbReference>
<dbReference type="InterPro" id="IPR052035">
    <property type="entry name" value="ZnF_BED_domain_contain"/>
</dbReference>
<feature type="compositionally biased region" description="Low complexity" evidence="6">
    <location>
        <begin position="72"/>
        <end position="90"/>
    </location>
</feature>
<evidence type="ECO:0000256" key="2">
    <source>
        <dbReference type="ARBA" id="ARBA00022723"/>
    </source>
</evidence>
<keyword evidence="4" id="KW-0862">Zinc</keyword>
<organism evidence="7 8">
    <name type="scientific">Frankliniella fusca</name>
    <dbReference type="NCBI Taxonomy" id="407009"/>
    <lineage>
        <taxon>Eukaryota</taxon>
        <taxon>Metazoa</taxon>
        <taxon>Ecdysozoa</taxon>
        <taxon>Arthropoda</taxon>
        <taxon>Hexapoda</taxon>
        <taxon>Insecta</taxon>
        <taxon>Pterygota</taxon>
        <taxon>Neoptera</taxon>
        <taxon>Paraneoptera</taxon>
        <taxon>Thysanoptera</taxon>
        <taxon>Terebrantia</taxon>
        <taxon>Thripoidea</taxon>
        <taxon>Thripidae</taxon>
        <taxon>Frankliniella</taxon>
    </lineage>
</organism>
<feature type="region of interest" description="Disordered" evidence="6">
    <location>
        <begin position="39"/>
        <end position="112"/>
    </location>
</feature>
<reference evidence="7" key="2">
    <citation type="journal article" date="2023" name="BMC Genomics">
        <title>Pest status, molecular evolution, and epigenetic factors derived from the genome assembly of Frankliniella fusca, a thysanopteran phytovirus vector.</title>
        <authorList>
            <person name="Catto M.A."/>
            <person name="Labadie P.E."/>
            <person name="Jacobson A.L."/>
            <person name="Kennedy G.G."/>
            <person name="Srinivasan R."/>
            <person name="Hunt B.G."/>
        </authorList>
    </citation>
    <scope>NUCLEOTIDE SEQUENCE</scope>
    <source>
        <strain evidence="7">PL_HMW_Pooled</strain>
    </source>
</reference>
<gene>
    <name evidence="7" type="ORF">KUF71_010700</name>
</gene>
<proteinExistence type="predicted"/>
<feature type="compositionally biased region" description="Low complexity" evidence="6">
    <location>
        <begin position="98"/>
        <end position="110"/>
    </location>
</feature>